<dbReference type="GO" id="GO:0005634">
    <property type="term" value="C:nucleus"/>
    <property type="evidence" value="ECO:0007669"/>
    <property type="project" value="UniProtKB-SubCell"/>
</dbReference>
<evidence type="ECO:0000256" key="4">
    <source>
        <dbReference type="PROSITE-ProRule" id="PRU00267"/>
    </source>
</evidence>
<dbReference type="SUPFAM" id="SSF47095">
    <property type="entry name" value="HMG-box"/>
    <property type="match status" value="1"/>
</dbReference>
<feature type="DNA-binding region" description="HMG box" evidence="4">
    <location>
        <begin position="231"/>
        <end position="297"/>
    </location>
</feature>
<keyword evidence="2 4" id="KW-0238">DNA-binding</keyword>
<feature type="compositionally biased region" description="Basic residues" evidence="5">
    <location>
        <begin position="73"/>
        <end position="97"/>
    </location>
</feature>
<dbReference type="GO" id="GO:0003677">
    <property type="term" value="F:DNA binding"/>
    <property type="evidence" value="ECO:0007669"/>
    <property type="project" value="UniProtKB-UniRule"/>
</dbReference>
<dbReference type="OrthoDB" id="196131at2759"/>
<evidence type="ECO:0000313" key="7">
    <source>
        <dbReference type="EMBL" id="OQE32026.1"/>
    </source>
</evidence>
<evidence type="ECO:0000256" key="3">
    <source>
        <dbReference type="ARBA" id="ARBA00023242"/>
    </source>
</evidence>
<dbReference type="AlphaFoldDB" id="A0A1V6U0I4"/>
<organism evidence="7 8">
    <name type="scientific">Penicillium steckii</name>
    <dbReference type="NCBI Taxonomy" id="303698"/>
    <lineage>
        <taxon>Eukaryota</taxon>
        <taxon>Fungi</taxon>
        <taxon>Dikarya</taxon>
        <taxon>Ascomycota</taxon>
        <taxon>Pezizomycotina</taxon>
        <taxon>Eurotiomycetes</taxon>
        <taxon>Eurotiomycetidae</taxon>
        <taxon>Eurotiales</taxon>
        <taxon>Aspergillaceae</taxon>
        <taxon>Penicillium</taxon>
    </lineage>
</organism>
<dbReference type="PROSITE" id="PS50118">
    <property type="entry name" value="HMG_BOX_2"/>
    <property type="match status" value="1"/>
</dbReference>
<feature type="domain" description="HMG box" evidence="6">
    <location>
        <begin position="231"/>
        <end position="297"/>
    </location>
</feature>
<dbReference type="CDD" id="cd00084">
    <property type="entry name" value="HMG-box_SF"/>
    <property type="match status" value="1"/>
</dbReference>
<dbReference type="PANTHER" id="PTHR48112">
    <property type="entry name" value="HIGH MOBILITY GROUP PROTEIN DSP1"/>
    <property type="match status" value="1"/>
</dbReference>
<accession>A0A1V6U0I4</accession>
<evidence type="ECO:0000256" key="2">
    <source>
        <dbReference type="ARBA" id="ARBA00023125"/>
    </source>
</evidence>
<name>A0A1V6U0I4_9EURO</name>
<comment type="caution">
    <text evidence="7">The sequence shown here is derived from an EMBL/GenBank/DDBJ whole genome shotgun (WGS) entry which is preliminary data.</text>
</comment>
<sequence>MASQLATRLGALRNLSISNALSRPTRVIEVQNQLRQLSLASTPRFTAPFASQVPGLTSQQTHGFATASESGKTKRAAKPKSKSTTKRKSSTSTKKPKKELTEEQKEKKAKRAELDHRRELREKALQEPKKLPQTARGLAMKDAFAEHRGQHEGAVAVFKAASASLNEQGSDRIIERYQSQVDKNRAANDAAYEEWVKSYTPLQIKEANSARRALGRLTGKRVNVIKDDRQVKRPSSAFIQFVKDRPSHIETHNRPVSEVQVETANAWKQLSDSEKAPYIKRAAEDRERYRREHLEVYGAEPQNMKSEE</sequence>
<dbReference type="EMBL" id="MLKD01000001">
    <property type="protein sequence ID" value="OQE32026.1"/>
    <property type="molecule type" value="Genomic_DNA"/>
</dbReference>
<keyword evidence="8" id="KW-1185">Reference proteome</keyword>
<dbReference type="SMART" id="SM00398">
    <property type="entry name" value="HMG"/>
    <property type="match status" value="1"/>
</dbReference>
<dbReference type="Pfam" id="PF00505">
    <property type="entry name" value="HMG_box"/>
    <property type="match status" value="1"/>
</dbReference>
<dbReference type="InterPro" id="IPR009071">
    <property type="entry name" value="HMG_box_dom"/>
</dbReference>
<dbReference type="Proteomes" id="UP000191285">
    <property type="component" value="Unassembled WGS sequence"/>
</dbReference>
<gene>
    <name evidence="7" type="ORF">PENSTE_c001G01409</name>
</gene>
<proteinExistence type="predicted"/>
<feature type="compositionally biased region" description="Polar residues" evidence="5">
    <location>
        <begin position="54"/>
        <end position="70"/>
    </location>
</feature>
<evidence type="ECO:0000256" key="5">
    <source>
        <dbReference type="SAM" id="MobiDB-lite"/>
    </source>
</evidence>
<dbReference type="PANTHER" id="PTHR48112:SF32">
    <property type="entry name" value="HIGH MOBILITY GROUP PROTEIN B3"/>
    <property type="match status" value="1"/>
</dbReference>
<reference evidence="8" key="1">
    <citation type="journal article" date="2017" name="Nat. Microbiol.">
        <title>Global analysis of biosynthetic gene clusters reveals vast potential of secondary metabolite production in Penicillium species.</title>
        <authorList>
            <person name="Nielsen J.C."/>
            <person name="Grijseels S."/>
            <person name="Prigent S."/>
            <person name="Ji B."/>
            <person name="Dainat J."/>
            <person name="Nielsen K.F."/>
            <person name="Frisvad J.C."/>
            <person name="Workman M."/>
            <person name="Nielsen J."/>
        </authorList>
    </citation>
    <scope>NUCLEOTIDE SEQUENCE [LARGE SCALE GENOMIC DNA]</scope>
    <source>
        <strain evidence="8">IBT 24891</strain>
    </source>
</reference>
<keyword evidence="3 4" id="KW-0539">Nucleus</keyword>
<dbReference type="Gene3D" id="1.10.30.10">
    <property type="entry name" value="High mobility group box domain"/>
    <property type="match status" value="1"/>
</dbReference>
<feature type="region of interest" description="Disordered" evidence="5">
    <location>
        <begin position="53"/>
        <end position="116"/>
    </location>
</feature>
<evidence type="ECO:0000256" key="1">
    <source>
        <dbReference type="ARBA" id="ARBA00004123"/>
    </source>
</evidence>
<evidence type="ECO:0000259" key="6">
    <source>
        <dbReference type="PROSITE" id="PS50118"/>
    </source>
</evidence>
<dbReference type="InterPro" id="IPR050342">
    <property type="entry name" value="HMGB"/>
</dbReference>
<protein>
    <recommendedName>
        <fullName evidence="6">HMG box domain-containing protein</fullName>
    </recommendedName>
</protein>
<comment type="subcellular location">
    <subcellularLocation>
        <location evidence="1">Nucleus</location>
    </subcellularLocation>
</comment>
<evidence type="ECO:0000313" key="8">
    <source>
        <dbReference type="Proteomes" id="UP000191285"/>
    </source>
</evidence>
<feature type="compositionally biased region" description="Basic and acidic residues" evidence="5">
    <location>
        <begin position="98"/>
        <end position="116"/>
    </location>
</feature>
<dbReference type="InterPro" id="IPR036910">
    <property type="entry name" value="HMG_box_dom_sf"/>
</dbReference>
<dbReference type="STRING" id="303698.A0A1V6U0I4"/>